<keyword evidence="1" id="KW-1133">Transmembrane helix</keyword>
<proteinExistence type="predicted"/>
<feature type="transmembrane region" description="Helical" evidence="1">
    <location>
        <begin position="50"/>
        <end position="66"/>
    </location>
</feature>
<reference evidence="2 3" key="1">
    <citation type="submission" date="2023-06" db="EMBL/GenBank/DDBJ databases">
        <title>Alteromonas sp. ASW11-36 isolated from intertidal sand.</title>
        <authorList>
            <person name="Li Y."/>
        </authorList>
    </citation>
    <scope>NUCLEOTIDE SEQUENCE [LARGE SCALE GENOMIC DNA]</scope>
    <source>
        <strain evidence="2 3">ASW11-36</strain>
    </source>
</reference>
<evidence type="ECO:0000256" key="1">
    <source>
        <dbReference type="SAM" id="Phobius"/>
    </source>
</evidence>
<dbReference type="Proteomes" id="UP001234343">
    <property type="component" value="Unassembled WGS sequence"/>
</dbReference>
<feature type="transmembrane region" description="Helical" evidence="1">
    <location>
        <begin position="21"/>
        <end position="44"/>
    </location>
</feature>
<sequence length="144" mass="16479">MLSKLKSIMLPMADPSDSSALRQFAVQMSVAFPLFFALLLPWIFDHAMPYWPFLVSVALLTGGFVIPRILYPMYVVWMIIASVLGWLNTQLILGLAFFILILPLGLVLRLFNKLGYSSKINKNVSSYWITRQNPPRKENLKEPF</sequence>
<protein>
    <submittedName>
        <fullName evidence="2">SxtJ family membrane protein</fullName>
    </submittedName>
</protein>
<gene>
    <name evidence="2" type="ORF">QTP81_08855</name>
</gene>
<name>A0ABT7SXH8_9ALTE</name>
<dbReference type="RefSeq" id="WP_289364994.1">
    <property type="nucleotide sequence ID" value="NZ_JAUCBP010000007.1"/>
</dbReference>
<comment type="caution">
    <text evidence="2">The sequence shown here is derived from an EMBL/GenBank/DDBJ whole genome shotgun (WGS) entry which is preliminary data.</text>
</comment>
<keyword evidence="1" id="KW-0812">Transmembrane</keyword>
<keyword evidence="3" id="KW-1185">Reference proteome</keyword>
<feature type="transmembrane region" description="Helical" evidence="1">
    <location>
        <begin position="93"/>
        <end position="112"/>
    </location>
</feature>
<keyword evidence="1" id="KW-0472">Membrane</keyword>
<accession>A0ABT7SXH8</accession>
<dbReference type="Pfam" id="PF19588">
    <property type="entry name" value="SxtJ"/>
    <property type="match status" value="1"/>
</dbReference>
<evidence type="ECO:0000313" key="2">
    <source>
        <dbReference type="EMBL" id="MDM7860704.1"/>
    </source>
</evidence>
<dbReference type="InterPro" id="IPR045781">
    <property type="entry name" value="SxtJ"/>
</dbReference>
<dbReference type="EMBL" id="JAUCBP010000007">
    <property type="protein sequence ID" value="MDM7860704.1"/>
    <property type="molecule type" value="Genomic_DNA"/>
</dbReference>
<organism evidence="2 3">
    <name type="scientific">Alteromonas arenosi</name>
    <dbReference type="NCBI Taxonomy" id="3055817"/>
    <lineage>
        <taxon>Bacteria</taxon>
        <taxon>Pseudomonadati</taxon>
        <taxon>Pseudomonadota</taxon>
        <taxon>Gammaproteobacteria</taxon>
        <taxon>Alteromonadales</taxon>
        <taxon>Alteromonadaceae</taxon>
        <taxon>Alteromonas/Salinimonas group</taxon>
        <taxon>Alteromonas</taxon>
    </lineage>
</organism>
<evidence type="ECO:0000313" key="3">
    <source>
        <dbReference type="Proteomes" id="UP001234343"/>
    </source>
</evidence>